<reference evidence="1" key="2">
    <citation type="submission" date="2012-06" db="EMBL/GenBank/DDBJ databases">
        <authorList>
            <person name="Yu Y."/>
            <person name="Currie J."/>
            <person name="Lomeli R."/>
            <person name="Angelova A."/>
            <person name="Collura K."/>
            <person name="Wissotski M."/>
            <person name="Campos D."/>
            <person name="Kudrna D."/>
            <person name="Golser W."/>
            <person name="Ashely E."/>
            <person name="Descour A."/>
            <person name="Fernandes J."/>
            <person name="Soderlund C."/>
            <person name="Walbot V."/>
        </authorList>
    </citation>
    <scope>NUCLEOTIDE SEQUENCE</scope>
    <source>
        <strain evidence="1">B73</strain>
    </source>
</reference>
<dbReference type="AlphaFoldDB" id="C0PAI1"/>
<protein>
    <submittedName>
        <fullName evidence="1">Uncharacterized protein</fullName>
    </submittedName>
</protein>
<reference evidence="1" key="1">
    <citation type="journal article" date="2009" name="PLoS Genet.">
        <title>Sequencing, mapping, and analysis of 27,455 maize full-length cDNAs.</title>
        <authorList>
            <person name="Soderlund C."/>
            <person name="Descour A."/>
            <person name="Kudrna D."/>
            <person name="Bomhoff M."/>
            <person name="Boyd L."/>
            <person name="Currie J."/>
            <person name="Angelova A."/>
            <person name="Collura K."/>
            <person name="Wissotski M."/>
            <person name="Ashley E."/>
            <person name="Morrow D."/>
            <person name="Fernandes J."/>
            <person name="Walbot V."/>
            <person name="Yu Y."/>
        </authorList>
    </citation>
    <scope>NUCLEOTIDE SEQUENCE</scope>
    <source>
        <strain evidence="1">B73</strain>
    </source>
</reference>
<accession>C0PAI1</accession>
<name>C0PAI1_MAIZE</name>
<sequence>MNYIMTSSSLLTRYQGTPNQDKDIRSSNQDQCTAHNATIVLPHLYHNLLEQDLDSLCTWGRYQTPHPFLHLCCHDQQHYCLDLMVQFFYWHLFLLLIVDKSSPIGTAHH</sequence>
<dbReference type="EMBL" id="BT065300">
    <property type="protein sequence ID" value="ACN31176.1"/>
    <property type="molecule type" value="mRNA"/>
</dbReference>
<proteinExistence type="evidence at transcript level"/>
<organism evidence="1">
    <name type="scientific">Zea mays</name>
    <name type="common">Maize</name>
    <dbReference type="NCBI Taxonomy" id="4577"/>
    <lineage>
        <taxon>Eukaryota</taxon>
        <taxon>Viridiplantae</taxon>
        <taxon>Streptophyta</taxon>
        <taxon>Embryophyta</taxon>
        <taxon>Tracheophyta</taxon>
        <taxon>Spermatophyta</taxon>
        <taxon>Magnoliopsida</taxon>
        <taxon>Liliopsida</taxon>
        <taxon>Poales</taxon>
        <taxon>Poaceae</taxon>
        <taxon>PACMAD clade</taxon>
        <taxon>Panicoideae</taxon>
        <taxon>Andropogonodae</taxon>
        <taxon>Andropogoneae</taxon>
        <taxon>Tripsacinae</taxon>
        <taxon>Zea</taxon>
    </lineage>
</organism>
<evidence type="ECO:0000313" key="1">
    <source>
        <dbReference type="EMBL" id="ACN31176.1"/>
    </source>
</evidence>